<name>A0A9E7FD01_9LILI</name>
<comment type="subcellular location">
    <subcellularLocation>
        <location evidence="1">Secreted</location>
    </subcellularLocation>
</comment>
<dbReference type="InterPro" id="IPR032675">
    <property type="entry name" value="LRR_dom_sf"/>
</dbReference>
<evidence type="ECO:0000313" key="7">
    <source>
        <dbReference type="Proteomes" id="UP001055439"/>
    </source>
</evidence>
<evidence type="ECO:0000256" key="5">
    <source>
        <dbReference type="SAM" id="SignalP"/>
    </source>
</evidence>
<dbReference type="InterPro" id="IPR051582">
    <property type="entry name" value="LRR_extensin-like_regulator"/>
</dbReference>
<organism evidence="6 7">
    <name type="scientific">Musa troglodytarum</name>
    <name type="common">fe'i banana</name>
    <dbReference type="NCBI Taxonomy" id="320322"/>
    <lineage>
        <taxon>Eukaryota</taxon>
        <taxon>Viridiplantae</taxon>
        <taxon>Streptophyta</taxon>
        <taxon>Embryophyta</taxon>
        <taxon>Tracheophyta</taxon>
        <taxon>Spermatophyta</taxon>
        <taxon>Magnoliopsida</taxon>
        <taxon>Liliopsida</taxon>
        <taxon>Zingiberales</taxon>
        <taxon>Musaceae</taxon>
        <taxon>Musa</taxon>
    </lineage>
</organism>
<evidence type="ECO:0000313" key="6">
    <source>
        <dbReference type="EMBL" id="URD93699.1"/>
    </source>
</evidence>
<keyword evidence="3 5" id="KW-0732">Signal</keyword>
<dbReference type="PANTHER" id="PTHR32093:SF107">
    <property type="entry name" value="OS01G0594300 PROTEIN"/>
    <property type="match status" value="1"/>
</dbReference>
<proteinExistence type="predicted"/>
<gene>
    <name evidence="6" type="ORF">MUK42_01541</name>
</gene>
<dbReference type="Pfam" id="PF00560">
    <property type="entry name" value="LRR_1"/>
    <property type="match status" value="2"/>
</dbReference>
<dbReference type="Proteomes" id="UP001055439">
    <property type="component" value="Chromosome 3"/>
</dbReference>
<evidence type="ECO:0000256" key="2">
    <source>
        <dbReference type="ARBA" id="ARBA00022525"/>
    </source>
</evidence>
<feature type="chain" id="PRO_5039725181" evidence="5">
    <location>
        <begin position="23"/>
        <end position="338"/>
    </location>
</feature>
<evidence type="ECO:0000256" key="3">
    <source>
        <dbReference type="ARBA" id="ARBA00022729"/>
    </source>
</evidence>
<sequence>MNLTGNWVGLVQLGLLANLTLLHINSNCFYGTLPPSLRRLTLLHEPDVSNNLLAGPFPDVVLYLPSLCYLNLRINEFEGAMPPELFDKDLDAIFLNHNRFHGCLPASLDNMSRTLNEIILMNNGLNSCFPPEIDLLRSLTVLDVSFNRLVGPLPNVDEMLSLEQLDVATIYSPEVSQLRSAVCRASITLPIPTTSLPGSHSSASRSNCSTTAAIALPTGRSSAQSTNVSRSCLIIPSTALLFPASPSCRSSLLRRSRHLLHLLHHRRRLLHSLHHRHLLHSRRLPLHPLHLRRCLHLLHHRRRTVSDLLHHRRQSTVHDLRRLPSTAIGLHRHLASSS</sequence>
<dbReference type="OrthoDB" id="676979at2759"/>
<keyword evidence="2" id="KW-0964">Secreted</keyword>
<reference evidence="6" key="1">
    <citation type="submission" date="2022-05" db="EMBL/GenBank/DDBJ databases">
        <title>The Musa troglodytarum L. genome provides insights into the mechanism of non-climacteric behaviour and enrichment of carotenoids.</title>
        <authorList>
            <person name="Wang J."/>
        </authorList>
    </citation>
    <scope>NUCLEOTIDE SEQUENCE</scope>
    <source>
        <tissue evidence="6">Leaf</tissue>
    </source>
</reference>
<feature type="signal peptide" evidence="5">
    <location>
        <begin position="1"/>
        <end position="22"/>
    </location>
</feature>
<dbReference type="GO" id="GO:0005576">
    <property type="term" value="C:extracellular region"/>
    <property type="evidence" value="ECO:0007669"/>
    <property type="project" value="UniProtKB-SubCell"/>
</dbReference>
<protein>
    <submittedName>
        <fullName evidence="6">Retrotransposon protein</fullName>
    </submittedName>
</protein>
<accession>A0A9E7FD01</accession>
<keyword evidence="4" id="KW-0677">Repeat</keyword>
<dbReference type="InterPro" id="IPR001611">
    <property type="entry name" value="Leu-rich_rpt"/>
</dbReference>
<evidence type="ECO:0000256" key="4">
    <source>
        <dbReference type="ARBA" id="ARBA00022737"/>
    </source>
</evidence>
<dbReference type="SUPFAM" id="SSF52058">
    <property type="entry name" value="L domain-like"/>
    <property type="match status" value="1"/>
</dbReference>
<dbReference type="Gene3D" id="3.80.10.10">
    <property type="entry name" value="Ribonuclease Inhibitor"/>
    <property type="match status" value="1"/>
</dbReference>
<dbReference type="EMBL" id="CP097505">
    <property type="protein sequence ID" value="URD93699.1"/>
    <property type="molecule type" value="Genomic_DNA"/>
</dbReference>
<keyword evidence="7" id="KW-1185">Reference proteome</keyword>
<evidence type="ECO:0000256" key="1">
    <source>
        <dbReference type="ARBA" id="ARBA00004613"/>
    </source>
</evidence>
<dbReference type="PANTHER" id="PTHR32093">
    <property type="entry name" value="LEUCINE-RICH REPEAT EXTENSIN-LIKE PROTEIN 3-RELATED"/>
    <property type="match status" value="1"/>
</dbReference>
<dbReference type="AlphaFoldDB" id="A0A9E7FD01"/>